<name>A0A074X1Y3_9PEZI</name>
<reference evidence="2 3" key="1">
    <citation type="journal article" date="2014" name="BMC Genomics">
        <title>Genome sequencing of four Aureobasidium pullulans varieties: biotechnological potential, stress tolerance, and description of new species.</title>
        <authorList>
            <person name="Gostin Ar C."/>
            <person name="Ohm R.A."/>
            <person name="Kogej T."/>
            <person name="Sonjak S."/>
            <person name="Turk M."/>
            <person name="Zajc J."/>
            <person name="Zalar P."/>
            <person name="Grube M."/>
            <person name="Sun H."/>
            <person name="Han J."/>
            <person name="Sharma A."/>
            <person name="Chiniquy J."/>
            <person name="Ngan C.Y."/>
            <person name="Lipzen A."/>
            <person name="Barry K."/>
            <person name="Grigoriev I.V."/>
            <person name="Gunde-Cimerman N."/>
        </authorList>
    </citation>
    <scope>NUCLEOTIDE SEQUENCE [LARGE SCALE GENOMIC DNA]</scope>
    <source>
        <strain evidence="2 3">CBS 147.97</strain>
    </source>
</reference>
<dbReference type="OrthoDB" id="406864at2759"/>
<gene>
    <name evidence="2" type="ORF">M436DRAFT_18234</name>
</gene>
<dbReference type="Gene3D" id="3.20.20.80">
    <property type="entry name" value="Glycosidases"/>
    <property type="match status" value="1"/>
</dbReference>
<sequence>NETSGPLKDRPGREGTWAHSITDGLELLETLHWCEDLELEPILAVWDGFYLSG</sequence>
<protein>
    <recommendedName>
        <fullName evidence="1">Alpha-L-arabinofuranosidase 1 catalytic domain-containing protein</fullName>
    </recommendedName>
</protein>
<evidence type="ECO:0000259" key="1">
    <source>
        <dbReference type="Pfam" id="PF22848"/>
    </source>
</evidence>
<evidence type="ECO:0000313" key="2">
    <source>
        <dbReference type="EMBL" id="KEQ76042.1"/>
    </source>
</evidence>
<organism evidence="2 3">
    <name type="scientific">Aureobasidium namibiae CBS 147.97</name>
    <dbReference type="NCBI Taxonomy" id="1043004"/>
    <lineage>
        <taxon>Eukaryota</taxon>
        <taxon>Fungi</taxon>
        <taxon>Dikarya</taxon>
        <taxon>Ascomycota</taxon>
        <taxon>Pezizomycotina</taxon>
        <taxon>Dothideomycetes</taxon>
        <taxon>Dothideomycetidae</taxon>
        <taxon>Dothideales</taxon>
        <taxon>Saccotheciaceae</taxon>
        <taxon>Aureobasidium</taxon>
    </lineage>
</organism>
<dbReference type="EMBL" id="KL584704">
    <property type="protein sequence ID" value="KEQ76042.1"/>
    <property type="molecule type" value="Genomic_DNA"/>
</dbReference>
<dbReference type="RefSeq" id="XP_013429947.1">
    <property type="nucleotide sequence ID" value="XM_013574493.1"/>
</dbReference>
<feature type="non-terminal residue" evidence="2">
    <location>
        <position position="1"/>
    </location>
</feature>
<dbReference type="HOGENOM" id="CLU_3074105_0_0_1"/>
<feature type="domain" description="Alpha-L-arabinofuranosidase 1 catalytic" evidence="1">
    <location>
        <begin position="1"/>
        <end position="52"/>
    </location>
</feature>
<accession>A0A074X1Y3</accession>
<dbReference type="SUPFAM" id="SSF51445">
    <property type="entry name" value="(Trans)glycosidases"/>
    <property type="match status" value="1"/>
</dbReference>
<dbReference type="STRING" id="1043004.A0A074X1Y3"/>
<dbReference type="Proteomes" id="UP000027730">
    <property type="component" value="Unassembled WGS sequence"/>
</dbReference>
<dbReference type="GeneID" id="25408004"/>
<dbReference type="InterPro" id="IPR017853">
    <property type="entry name" value="GH"/>
</dbReference>
<dbReference type="Pfam" id="PF22848">
    <property type="entry name" value="ASD1_dom"/>
    <property type="match status" value="1"/>
</dbReference>
<proteinExistence type="predicted"/>
<dbReference type="InterPro" id="IPR055235">
    <property type="entry name" value="ASD1_cat"/>
</dbReference>
<feature type="non-terminal residue" evidence="2">
    <location>
        <position position="53"/>
    </location>
</feature>
<evidence type="ECO:0000313" key="3">
    <source>
        <dbReference type="Proteomes" id="UP000027730"/>
    </source>
</evidence>
<dbReference type="AlphaFoldDB" id="A0A074X1Y3"/>
<keyword evidence="3" id="KW-1185">Reference proteome</keyword>